<dbReference type="Proteomes" id="UP000886105">
    <property type="component" value="Unassembled WGS sequence"/>
</dbReference>
<dbReference type="GO" id="GO:0016887">
    <property type="term" value="F:ATP hydrolysis activity"/>
    <property type="evidence" value="ECO:0007669"/>
    <property type="project" value="InterPro"/>
</dbReference>
<proteinExistence type="predicted"/>
<organism evidence="3">
    <name type="scientific">Oceanithermus profundus</name>
    <dbReference type="NCBI Taxonomy" id="187137"/>
    <lineage>
        <taxon>Bacteria</taxon>
        <taxon>Thermotogati</taxon>
        <taxon>Deinococcota</taxon>
        <taxon>Deinococci</taxon>
        <taxon>Thermales</taxon>
        <taxon>Thermaceae</taxon>
        <taxon>Oceanithermus</taxon>
    </lineage>
</organism>
<dbReference type="Gene3D" id="3.40.50.300">
    <property type="entry name" value="P-loop containing nucleotide triphosphate hydrolases"/>
    <property type="match status" value="1"/>
</dbReference>
<dbReference type="PANTHER" id="PTHR24220">
    <property type="entry name" value="IMPORT ATP-BINDING PROTEIN"/>
    <property type="match status" value="1"/>
</dbReference>
<feature type="region of interest" description="Disordered" evidence="1">
    <location>
        <begin position="118"/>
        <end position="143"/>
    </location>
</feature>
<dbReference type="EMBL" id="DRNZ01000062">
    <property type="protein sequence ID" value="HHO57722.1"/>
    <property type="molecule type" value="Genomic_DNA"/>
</dbReference>
<dbReference type="InterPro" id="IPR015854">
    <property type="entry name" value="ABC_transpr_LolD-like"/>
</dbReference>
<feature type="domain" description="ATPase AAA-type core" evidence="2">
    <location>
        <begin position="34"/>
        <end position="94"/>
    </location>
</feature>
<dbReference type="GO" id="GO:0022857">
    <property type="term" value="F:transmembrane transporter activity"/>
    <property type="evidence" value="ECO:0007669"/>
    <property type="project" value="TreeGrafter"/>
</dbReference>
<accession>A0A7C5SQ97</accession>
<evidence type="ECO:0000313" key="3">
    <source>
        <dbReference type="EMBL" id="HHO57722.1"/>
    </source>
</evidence>
<feature type="compositionally biased region" description="Polar residues" evidence="1">
    <location>
        <begin position="120"/>
        <end position="131"/>
    </location>
</feature>
<dbReference type="GO" id="GO:0005886">
    <property type="term" value="C:plasma membrane"/>
    <property type="evidence" value="ECO:0007669"/>
    <property type="project" value="TreeGrafter"/>
</dbReference>
<feature type="non-terminal residue" evidence="3">
    <location>
        <position position="1"/>
    </location>
</feature>
<dbReference type="AlphaFoldDB" id="A0A7C5SQ97"/>
<protein>
    <submittedName>
        <fullName evidence="3">ATP-binding cassette domain-containing protein</fullName>
    </submittedName>
</protein>
<dbReference type="GO" id="GO:0005524">
    <property type="term" value="F:ATP binding"/>
    <property type="evidence" value="ECO:0007669"/>
    <property type="project" value="UniProtKB-KW"/>
</dbReference>
<dbReference type="Pfam" id="PF13304">
    <property type="entry name" value="AAA_21"/>
    <property type="match status" value="1"/>
</dbReference>
<name>A0A7C5SQ97_9DEIN</name>
<gene>
    <name evidence="3" type="ORF">ENJ85_00955</name>
</gene>
<evidence type="ECO:0000259" key="2">
    <source>
        <dbReference type="Pfam" id="PF13304"/>
    </source>
</evidence>
<dbReference type="SUPFAM" id="SSF52540">
    <property type="entry name" value="P-loop containing nucleoside triphosphate hydrolases"/>
    <property type="match status" value="1"/>
</dbReference>
<comment type="caution">
    <text evidence="3">The sequence shown here is derived from an EMBL/GenBank/DDBJ whole genome shotgun (WGS) entry which is preliminary data.</text>
</comment>
<dbReference type="InterPro" id="IPR027417">
    <property type="entry name" value="P-loop_NTPase"/>
</dbReference>
<sequence length="143" mass="15222">GANRATDIGDVPAAAELLGRMGLADAVLWRALPDQLSTGQRERFLLALLLAGRPDLLLVDEFAAHLDGPNARRLARALARLAREAGITLVVSSHREEVRAALEPDRIVYVGYGSVWSEPGQGTSARSTQSIRPRRGGTGSGSE</sequence>
<keyword evidence="3" id="KW-0547">Nucleotide-binding</keyword>
<dbReference type="InterPro" id="IPR003959">
    <property type="entry name" value="ATPase_AAA_core"/>
</dbReference>
<keyword evidence="3" id="KW-0067">ATP-binding</keyword>
<reference evidence="3" key="1">
    <citation type="journal article" date="2020" name="mSystems">
        <title>Genome- and Community-Level Interaction Insights into Carbon Utilization and Element Cycling Functions of Hydrothermarchaeota in Hydrothermal Sediment.</title>
        <authorList>
            <person name="Zhou Z."/>
            <person name="Liu Y."/>
            <person name="Xu W."/>
            <person name="Pan J."/>
            <person name="Luo Z.H."/>
            <person name="Li M."/>
        </authorList>
    </citation>
    <scope>NUCLEOTIDE SEQUENCE [LARGE SCALE GENOMIC DNA]</scope>
    <source>
        <strain evidence="3">HyVt-523</strain>
    </source>
</reference>
<evidence type="ECO:0000256" key="1">
    <source>
        <dbReference type="SAM" id="MobiDB-lite"/>
    </source>
</evidence>